<evidence type="ECO:0000259" key="3">
    <source>
        <dbReference type="Pfam" id="PF09394"/>
    </source>
</evidence>
<dbReference type="PROSITE" id="PS51257">
    <property type="entry name" value="PROKAR_LIPOPROTEIN"/>
    <property type="match status" value="1"/>
</dbReference>
<keyword evidence="1" id="KW-0646">Protease inhibitor</keyword>
<evidence type="ECO:0000256" key="2">
    <source>
        <dbReference type="ARBA" id="ARBA00022704"/>
    </source>
</evidence>
<reference evidence="4 5" key="1">
    <citation type="submission" date="2019-03" db="EMBL/GenBank/DDBJ databases">
        <title>Draft Genome Sequence of Desulfosporosinus fructosivorans Strain 63.6F, Isolated from Marine Sediment in the Baltic Sea.</title>
        <authorList>
            <person name="Hausmann B."/>
            <person name="Vandieken V."/>
            <person name="Pjevac P."/>
            <person name="Schreck K."/>
            <person name="Herbold C.W."/>
            <person name="Loy A."/>
        </authorList>
    </citation>
    <scope>NUCLEOTIDE SEQUENCE [LARGE SCALE GENOMIC DNA]</scope>
    <source>
        <strain evidence="4 5">63.6F</strain>
    </source>
</reference>
<proteinExistence type="predicted"/>
<name>A0A4Z0R4X2_9FIRM</name>
<gene>
    <name evidence="4" type="ORF">E4K67_16270</name>
</gene>
<dbReference type="GO" id="GO:0004869">
    <property type="term" value="F:cysteine-type endopeptidase inhibitor activity"/>
    <property type="evidence" value="ECO:0007669"/>
    <property type="project" value="UniProtKB-KW"/>
</dbReference>
<keyword evidence="5" id="KW-1185">Reference proteome</keyword>
<protein>
    <recommendedName>
        <fullName evidence="3">Proteinase inhibitor I42 chagasin domain-containing protein</fullName>
    </recommendedName>
</protein>
<accession>A0A4Z0R4X2</accession>
<dbReference type="EMBL" id="SPQQ01000005">
    <property type="protein sequence ID" value="TGE37385.1"/>
    <property type="molecule type" value="Genomic_DNA"/>
</dbReference>
<keyword evidence="2" id="KW-0789">Thiol protease inhibitor</keyword>
<dbReference type="PANTHER" id="PTHR36530:SF1">
    <property type="entry name" value="AMOEBIASIN-1"/>
    <property type="match status" value="1"/>
</dbReference>
<dbReference type="Proteomes" id="UP000298460">
    <property type="component" value="Unassembled WGS sequence"/>
</dbReference>
<evidence type="ECO:0000313" key="5">
    <source>
        <dbReference type="Proteomes" id="UP000298460"/>
    </source>
</evidence>
<dbReference type="Gene3D" id="2.60.40.2020">
    <property type="match status" value="1"/>
</dbReference>
<comment type="caution">
    <text evidence="4">The sequence shown here is derived from an EMBL/GenBank/DDBJ whole genome shotgun (WGS) entry which is preliminary data.</text>
</comment>
<dbReference type="Pfam" id="PF09394">
    <property type="entry name" value="Inhibitor_I42"/>
    <property type="match status" value="1"/>
</dbReference>
<dbReference type="AlphaFoldDB" id="A0A4Z0R4X2"/>
<dbReference type="SUPFAM" id="SSF141066">
    <property type="entry name" value="ICP-like"/>
    <property type="match status" value="1"/>
</dbReference>
<evidence type="ECO:0000256" key="1">
    <source>
        <dbReference type="ARBA" id="ARBA00022690"/>
    </source>
</evidence>
<organism evidence="4 5">
    <name type="scientific">Desulfosporosinus fructosivorans</name>
    <dbReference type="NCBI Taxonomy" id="2018669"/>
    <lineage>
        <taxon>Bacteria</taxon>
        <taxon>Bacillati</taxon>
        <taxon>Bacillota</taxon>
        <taxon>Clostridia</taxon>
        <taxon>Eubacteriales</taxon>
        <taxon>Desulfitobacteriaceae</taxon>
        <taxon>Desulfosporosinus</taxon>
    </lineage>
</organism>
<dbReference type="InterPro" id="IPR036331">
    <property type="entry name" value="Chagasin-like_sf"/>
</dbReference>
<sequence>MKRMLRMPVSIIVLILVFSLIGCGNSKNIANTEANKTNTASQTTEQSKLNSTSVTYLTYTNARFGFSLSYPDIYTVKTESDNGDGITMKNEDKRYTLKIWGANNVSNDNGTKLLAAAKKRVSHIASESADDKTYQIEYSGGDENPIIFDEIGCTVGDQVCGFIISYPENEKESFKDIVTKMSTELTKNATAKTSATDNSSLTLTASAGKTVAITLDENTTTGYSWHYVIGNTDLIKFDSENTADSDSSAASSVPGRVGAGSEHTWNFKGLKAGTTKITFKYYRGWETEKATVNTVEYTVKITE</sequence>
<dbReference type="InterPro" id="IPR018990">
    <property type="entry name" value="Prot_inh_I42_chagasin"/>
</dbReference>
<dbReference type="InterPro" id="IPR052781">
    <property type="entry name" value="Cys_protease_inhibitor_I42"/>
</dbReference>
<feature type="domain" description="Proteinase inhibitor I42 chagasin" evidence="3">
    <location>
        <begin position="205"/>
        <end position="299"/>
    </location>
</feature>
<dbReference type="PANTHER" id="PTHR36530">
    <property type="entry name" value="INHIBITOR OF CYSTEINE PEPTIDASE"/>
    <property type="match status" value="1"/>
</dbReference>
<evidence type="ECO:0000313" key="4">
    <source>
        <dbReference type="EMBL" id="TGE37385.1"/>
    </source>
</evidence>